<organism evidence="1 2">
    <name type="scientific">Dreissena polymorpha</name>
    <name type="common">Zebra mussel</name>
    <name type="synonym">Mytilus polymorpha</name>
    <dbReference type="NCBI Taxonomy" id="45954"/>
    <lineage>
        <taxon>Eukaryota</taxon>
        <taxon>Metazoa</taxon>
        <taxon>Spiralia</taxon>
        <taxon>Lophotrochozoa</taxon>
        <taxon>Mollusca</taxon>
        <taxon>Bivalvia</taxon>
        <taxon>Autobranchia</taxon>
        <taxon>Heteroconchia</taxon>
        <taxon>Euheterodonta</taxon>
        <taxon>Imparidentia</taxon>
        <taxon>Neoheterodontei</taxon>
        <taxon>Myida</taxon>
        <taxon>Dreissenoidea</taxon>
        <taxon>Dreissenidae</taxon>
        <taxon>Dreissena</taxon>
    </lineage>
</organism>
<reference evidence="1" key="2">
    <citation type="submission" date="2020-11" db="EMBL/GenBank/DDBJ databases">
        <authorList>
            <person name="McCartney M.A."/>
            <person name="Auch B."/>
            <person name="Kono T."/>
            <person name="Mallez S."/>
            <person name="Becker A."/>
            <person name="Gohl D.M."/>
            <person name="Silverstein K.A.T."/>
            <person name="Koren S."/>
            <person name="Bechman K.B."/>
            <person name="Herman A."/>
            <person name="Abrahante J.E."/>
            <person name="Garbe J."/>
        </authorList>
    </citation>
    <scope>NUCLEOTIDE SEQUENCE</scope>
    <source>
        <strain evidence="1">Duluth1</strain>
        <tissue evidence="1">Whole animal</tissue>
    </source>
</reference>
<name>A0A9D4L715_DREPO</name>
<reference evidence="1" key="1">
    <citation type="journal article" date="2019" name="bioRxiv">
        <title>The Genome of the Zebra Mussel, Dreissena polymorpha: A Resource for Invasive Species Research.</title>
        <authorList>
            <person name="McCartney M.A."/>
            <person name="Auch B."/>
            <person name="Kono T."/>
            <person name="Mallez S."/>
            <person name="Zhang Y."/>
            <person name="Obille A."/>
            <person name="Becker A."/>
            <person name="Abrahante J.E."/>
            <person name="Garbe J."/>
            <person name="Badalamenti J.P."/>
            <person name="Herman A."/>
            <person name="Mangelson H."/>
            <person name="Liachko I."/>
            <person name="Sullivan S."/>
            <person name="Sone E.D."/>
            <person name="Koren S."/>
            <person name="Silverstein K.A.T."/>
            <person name="Beckman K.B."/>
            <person name="Gohl D.M."/>
        </authorList>
    </citation>
    <scope>NUCLEOTIDE SEQUENCE</scope>
    <source>
        <strain evidence="1">Duluth1</strain>
        <tissue evidence="1">Whole animal</tissue>
    </source>
</reference>
<protein>
    <submittedName>
        <fullName evidence="1">Uncharacterized protein</fullName>
    </submittedName>
</protein>
<proteinExistence type="predicted"/>
<dbReference type="EMBL" id="JAIWYP010000003">
    <property type="protein sequence ID" value="KAH3852454.1"/>
    <property type="molecule type" value="Genomic_DNA"/>
</dbReference>
<sequence>MPENTRVVSASSGEETGVIETDISDLSSITNLVELGQVIAVRAENDEFLLLEAKYTSFILTLDKTDEYQTTYMAGTRVIERL</sequence>
<gene>
    <name evidence="1" type="ORF">DPMN_094964</name>
</gene>
<dbReference type="Proteomes" id="UP000828390">
    <property type="component" value="Unassembled WGS sequence"/>
</dbReference>
<accession>A0A9D4L715</accession>
<evidence type="ECO:0000313" key="2">
    <source>
        <dbReference type="Proteomes" id="UP000828390"/>
    </source>
</evidence>
<evidence type="ECO:0000313" key="1">
    <source>
        <dbReference type="EMBL" id="KAH3852454.1"/>
    </source>
</evidence>
<dbReference type="AlphaFoldDB" id="A0A9D4L715"/>
<keyword evidence="2" id="KW-1185">Reference proteome</keyword>
<comment type="caution">
    <text evidence="1">The sequence shown here is derived from an EMBL/GenBank/DDBJ whole genome shotgun (WGS) entry which is preliminary data.</text>
</comment>